<dbReference type="EMBL" id="VWXT01000301">
    <property type="protein sequence ID" value="KAA6176596.1"/>
    <property type="molecule type" value="Genomic_DNA"/>
</dbReference>
<reference evidence="4 5" key="1">
    <citation type="submission" date="2019-09" db="EMBL/GenBank/DDBJ databases">
        <title>Genomic sequencing of 4 copper resistant soil isolates.</title>
        <authorList>
            <person name="Havryliuk O."/>
        </authorList>
    </citation>
    <scope>NUCLEOTIDE SEQUENCE [LARGE SCALE GENOMIC DNA]</scope>
    <source>
        <strain evidence="4 5">UKR4</strain>
    </source>
</reference>
<name>A0A5M8EYV6_PSEVE</name>
<dbReference type="SUPFAM" id="SSF51905">
    <property type="entry name" value="FAD/NAD(P)-binding domain"/>
    <property type="match status" value="1"/>
</dbReference>
<accession>A0A5M8EYV6</accession>
<dbReference type="Pfam" id="PF01266">
    <property type="entry name" value="DAO"/>
    <property type="match status" value="1"/>
</dbReference>
<proteinExistence type="predicted"/>
<keyword evidence="1" id="KW-0560">Oxidoreductase</keyword>
<evidence type="ECO:0000259" key="3">
    <source>
        <dbReference type="Pfam" id="PF01266"/>
    </source>
</evidence>
<comment type="caution">
    <text evidence="4">The sequence shown here is derived from an EMBL/GenBank/DDBJ whole genome shotgun (WGS) entry which is preliminary data.</text>
</comment>
<keyword evidence="2" id="KW-0812">Transmembrane</keyword>
<organism evidence="4 5">
    <name type="scientific">Pseudomonas veronii</name>
    <dbReference type="NCBI Taxonomy" id="76761"/>
    <lineage>
        <taxon>Bacteria</taxon>
        <taxon>Pseudomonadati</taxon>
        <taxon>Pseudomonadota</taxon>
        <taxon>Gammaproteobacteria</taxon>
        <taxon>Pseudomonadales</taxon>
        <taxon>Pseudomonadaceae</taxon>
        <taxon>Pseudomonas</taxon>
    </lineage>
</organism>
<evidence type="ECO:0000256" key="2">
    <source>
        <dbReference type="SAM" id="Phobius"/>
    </source>
</evidence>
<dbReference type="InterPro" id="IPR006076">
    <property type="entry name" value="FAD-dep_OxRdtase"/>
</dbReference>
<gene>
    <name evidence="4" type="ORF">F3K53_18105</name>
</gene>
<dbReference type="Gene3D" id="3.30.9.10">
    <property type="entry name" value="D-Amino Acid Oxidase, subunit A, domain 2"/>
    <property type="match status" value="1"/>
</dbReference>
<evidence type="ECO:0000313" key="4">
    <source>
        <dbReference type="EMBL" id="KAA6176596.1"/>
    </source>
</evidence>
<feature type="transmembrane region" description="Helical" evidence="2">
    <location>
        <begin position="12"/>
        <end position="29"/>
    </location>
</feature>
<sequence>MVGMSMQQDFDLVIVGGGIIGAWALHHAVQRYPHWRILLIDRYRIGDGATSHSAGVLLATGRSARERRLAGESAGLYRALRDRLGIRTSQAPVYWLADRSLTPEIQQAVVEATVEPADLSAADLGERLGAPLTVGTAECLLRGGTAESYEPPWVARLLISQSLASAQVRCIEGVGVQRIDAQGSGSRITLADGASVRARRTLVATGPWVSESPFAALATEHGLRVKKVVALHIDGVPPANAAALFLPQSDAYLMPLAARNQWLFSFRCDEWDVAPRKHALEITPHDRDVANRTLAHYLPALVARCRGGRVFCDSYSPSGESRVSFDPVHHLVFAGAGSGAGFRLAPGIAREALDLIVAHRPDTAAIAEPTLSAASMD</sequence>
<dbReference type="AlphaFoldDB" id="A0A5M8EYV6"/>
<keyword evidence="2" id="KW-1133">Transmembrane helix</keyword>
<evidence type="ECO:0000313" key="5">
    <source>
        <dbReference type="Proteomes" id="UP000323909"/>
    </source>
</evidence>
<dbReference type="PANTHER" id="PTHR13847">
    <property type="entry name" value="SARCOSINE DEHYDROGENASE-RELATED"/>
    <property type="match status" value="1"/>
</dbReference>
<dbReference type="InterPro" id="IPR036188">
    <property type="entry name" value="FAD/NAD-bd_sf"/>
</dbReference>
<dbReference type="GO" id="GO:0016491">
    <property type="term" value="F:oxidoreductase activity"/>
    <property type="evidence" value="ECO:0007669"/>
    <property type="project" value="UniProtKB-KW"/>
</dbReference>
<dbReference type="Proteomes" id="UP000323909">
    <property type="component" value="Unassembled WGS sequence"/>
</dbReference>
<keyword evidence="2" id="KW-0472">Membrane</keyword>
<dbReference type="Gene3D" id="3.50.50.60">
    <property type="entry name" value="FAD/NAD(P)-binding domain"/>
    <property type="match status" value="1"/>
</dbReference>
<dbReference type="GO" id="GO:0005737">
    <property type="term" value="C:cytoplasm"/>
    <property type="evidence" value="ECO:0007669"/>
    <property type="project" value="TreeGrafter"/>
</dbReference>
<feature type="domain" description="FAD dependent oxidoreductase" evidence="3">
    <location>
        <begin position="11"/>
        <end position="354"/>
    </location>
</feature>
<protein>
    <submittedName>
        <fullName evidence="4">FAD-binding oxidoreductase</fullName>
    </submittedName>
</protein>
<evidence type="ECO:0000256" key="1">
    <source>
        <dbReference type="ARBA" id="ARBA00023002"/>
    </source>
</evidence>